<dbReference type="Pfam" id="PF20092">
    <property type="entry name" value="DUF6483"/>
    <property type="match status" value="1"/>
</dbReference>
<evidence type="ECO:0000313" key="2">
    <source>
        <dbReference type="Proteomes" id="UP001597541"/>
    </source>
</evidence>
<gene>
    <name evidence="1" type="ORF">ACFSUF_11735</name>
</gene>
<accession>A0ABW5PDU9</accession>
<sequence>MDFRVPGLVYLETGDNKMGADDLYKRDYLMRLIEQMTEVLGTRLLQLRQEKKQKEGLELIDEQLTKLYLPKSKLLHSVSEEHLLNMFSVNGVPESDKMAAAGLLLRHQADIYKDMEIEADRANGLRKALFLLLAAKREGFDPDGLTGREISGLLKEMNADKADLPALTELFLMDYYTGEGRYDAAENLLYRLPHKLDSGVYEVGKRFYDTLFQLDDQQLMEGNFSREEAEDGWKEWQQKYKPNSETINIEEEELDT</sequence>
<keyword evidence="2" id="KW-1185">Reference proteome</keyword>
<dbReference type="Proteomes" id="UP001597541">
    <property type="component" value="Unassembled WGS sequence"/>
</dbReference>
<name>A0ABW5PDU9_9BACL</name>
<dbReference type="InterPro" id="IPR045507">
    <property type="entry name" value="DUF6483"/>
</dbReference>
<protein>
    <submittedName>
        <fullName evidence="1">DUF6483 family protein</fullName>
    </submittedName>
</protein>
<proteinExistence type="predicted"/>
<comment type="caution">
    <text evidence="1">The sequence shown here is derived from an EMBL/GenBank/DDBJ whole genome shotgun (WGS) entry which is preliminary data.</text>
</comment>
<evidence type="ECO:0000313" key="1">
    <source>
        <dbReference type="EMBL" id="MFD2613096.1"/>
    </source>
</evidence>
<organism evidence="1 2">
    <name type="scientific">Paenibacillus gansuensis</name>
    <dbReference type="NCBI Taxonomy" id="306542"/>
    <lineage>
        <taxon>Bacteria</taxon>
        <taxon>Bacillati</taxon>
        <taxon>Bacillota</taxon>
        <taxon>Bacilli</taxon>
        <taxon>Bacillales</taxon>
        <taxon>Paenibacillaceae</taxon>
        <taxon>Paenibacillus</taxon>
    </lineage>
</organism>
<dbReference type="RefSeq" id="WP_377603011.1">
    <property type="nucleotide sequence ID" value="NZ_JBHUME010000007.1"/>
</dbReference>
<reference evidence="2" key="1">
    <citation type="journal article" date="2019" name="Int. J. Syst. Evol. Microbiol.">
        <title>The Global Catalogue of Microorganisms (GCM) 10K type strain sequencing project: providing services to taxonomists for standard genome sequencing and annotation.</title>
        <authorList>
            <consortium name="The Broad Institute Genomics Platform"/>
            <consortium name="The Broad Institute Genome Sequencing Center for Infectious Disease"/>
            <person name="Wu L."/>
            <person name="Ma J."/>
        </authorList>
    </citation>
    <scope>NUCLEOTIDE SEQUENCE [LARGE SCALE GENOMIC DNA]</scope>
    <source>
        <strain evidence="2">KCTC 3950</strain>
    </source>
</reference>
<dbReference type="EMBL" id="JBHUME010000007">
    <property type="protein sequence ID" value="MFD2613096.1"/>
    <property type="molecule type" value="Genomic_DNA"/>
</dbReference>